<evidence type="ECO:0000313" key="8">
    <source>
        <dbReference type="Proteomes" id="UP000654345"/>
    </source>
</evidence>
<gene>
    <name evidence="7" type="ORF">KSB_55520</name>
</gene>
<reference evidence="7 8" key="1">
    <citation type="journal article" date="2021" name="Int. J. Syst. Evol. Microbiol.">
        <title>Reticulibacter mediterranei gen. nov., sp. nov., within the new family Reticulibacteraceae fam. nov., and Ktedonospora formicarum gen. nov., sp. nov., Ktedonobacter robiniae sp. nov., Dictyobacter formicarum sp. nov. and Dictyobacter arantiisoli sp. nov., belonging to the class Ktedonobacteria.</title>
        <authorList>
            <person name="Yabe S."/>
            <person name="Zheng Y."/>
            <person name="Wang C.M."/>
            <person name="Sakai Y."/>
            <person name="Abe K."/>
            <person name="Yokota A."/>
            <person name="Donadio S."/>
            <person name="Cavaletti L."/>
            <person name="Monciardini P."/>
        </authorList>
    </citation>
    <scope>NUCLEOTIDE SEQUENCE [LARGE SCALE GENOMIC DNA]</scope>
    <source>
        <strain evidence="7 8">SOSP1-30</strain>
    </source>
</reference>
<proteinExistence type="predicted"/>
<dbReference type="EMBL" id="BNJG01000002">
    <property type="protein sequence ID" value="GHO57077.1"/>
    <property type="molecule type" value="Genomic_DNA"/>
</dbReference>
<keyword evidence="2 5" id="KW-0812">Transmembrane</keyword>
<evidence type="ECO:0000256" key="4">
    <source>
        <dbReference type="ARBA" id="ARBA00023136"/>
    </source>
</evidence>
<comment type="subcellular location">
    <subcellularLocation>
        <location evidence="1">Membrane</location>
        <topology evidence="1">Multi-pass membrane protein</topology>
    </subcellularLocation>
</comment>
<evidence type="ECO:0000256" key="2">
    <source>
        <dbReference type="ARBA" id="ARBA00022692"/>
    </source>
</evidence>
<dbReference type="Proteomes" id="UP000654345">
    <property type="component" value="Unassembled WGS sequence"/>
</dbReference>
<comment type="caution">
    <text evidence="7">The sequence shown here is derived from an EMBL/GenBank/DDBJ whole genome shotgun (WGS) entry which is preliminary data.</text>
</comment>
<protein>
    <recommendedName>
        <fullName evidence="6">Yip1 domain-containing protein</fullName>
    </recommendedName>
</protein>
<dbReference type="RefSeq" id="WP_201373513.1">
    <property type="nucleotide sequence ID" value="NZ_BNJG01000002.1"/>
</dbReference>
<evidence type="ECO:0000259" key="6">
    <source>
        <dbReference type="Pfam" id="PF04893"/>
    </source>
</evidence>
<name>A0ABQ3UWY2_9CHLR</name>
<feature type="domain" description="Yip1" evidence="6">
    <location>
        <begin position="39"/>
        <end position="208"/>
    </location>
</feature>
<evidence type="ECO:0000256" key="3">
    <source>
        <dbReference type="ARBA" id="ARBA00022989"/>
    </source>
</evidence>
<accession>A0ABQ3UWY2</accession>
<keyword evidence="8" id="KW-1185">Reference proteome</keyword>
<evidence type="ECO:0000313" key="7">
    <source>
        <dbReference type="EMBL" id="GHO57077.1"/>
    </source>
</evidence>
<feature type="transmembrane region" description="Helical" evidence="5">
    <location>
        <begin position="197"/>
        <end position="215"/>
    </location>
</feature>
<keyword evidence="3 5" id="KW-1133">Transmembrane helix</keyword>
<organism evidence="7 8">
    <name type="scientific">Ktedonobacter robiniae</name>
    <dbReference type="NCBI Taxonomy" id="2778365"/>
    <lineage>
        <taxon>Bacteria</taxon>
        <taxon>Bacillati</taxon>
        <taxon>Chloroflexota</taxon>
        <taxon>Ktedonobacteria</taxon>
        <taxon>Ktedonobacterales</taxon>
        <taxon>Ktedonobacteraceae</taxon>
        <taxon>Ktedonobacter</taxon>
    </lineage>
</organism>
<feature type="transmembrane region" description="Helical" evidence="5">
    <location>
        <begin position="129"/>
        <end position="153"/>
    </location>
</feature>
<keyword evidence="4 5" id="KW-0472">Membrane</keyword>
<dbReference type="InterPro" id="IPR006977">
    <property type="entry name" value="Yip1_dom"/>
</dbReference>
<evidence type="ECO:0000256" key="5">
    <source>
        <dbReference type="SAM" id="Phobius"/>
    </source>
</evidence>
<sequence>MHSSNDDLDIYVKDVALLPLTLRRLPLQSFKIVMKPGVQTIREAIDQANWSTIWVQLTVLVLTASVVEYLFYLVSALLQHLSVFESFWSFQKQTSVALNVLMMPLFALVSIVVLHWMARLLRGQGAFLVMLYTNLLFQVPLLLLTIIISSILLKGETWLIIARNTVLFAIQLYIAVLQVFTLRAVHGLSPRRAVTGVLLLIVLFLPLALLFGVIIL</sequence>
<feature type="transmembrane region" description="Helical" evidence="5">
    <location>
        <begin position="53"/>
        <end position="75"/>
    </location>
</feature>
<feature type="transmembrane region" description="Helical" evidence="5">
    <location>
        <begin position="96"/>
        <end position="117"/>
    </location>
</feature>
<evidence type="ECO:0000256" key="1">
    <source>
        <dbReference type="ARBA" id="ARBA00004141"/>
    </source>
</evidence>
<feature type="transmembrane region" description="Helical" evidence="5">
    <location>
        <begin position="165"/>
        <end position="185"/>
    </location>
</feature>
<dbReference type="Pfam" id="PF04893">
    <property type="entry name" value="Yip1"/>
    <property type="match status" value="1"/>
</dbReference>